<dbReference type="PANTHER" id="PTHR30383">
    <property type="entry name" value="THIOESTERASE 1/PROTEASE 1/LYSOPHOSPHOLIPASE L1"/>
    <property type="match status" value="1"/>
</dbReference>
<dbReference type="GO" id="GO:0018739">
    <property type="term" value="F:4-hydroxybenzoyl-CoA thioesterase activity"/>
    <property type="evidence" value="ECO:0007669"/>
    <property type="project" value="UniProtKB-EC"/>
</dbReference>
<sequence length="235" mass="24272">MRNLVRAAVAAAALLGAPAIAAAQTPVIAALGDSLTQGYGLAPGEGLVPQLREWLAARGADVEIVNAGVSGDTSAGGLSRLDWTLTPEVGGLIVALGGNDLLRGLDPAVTRGNLDQLLERASAREVPILLAGMTAPGNFGARYKADFDAIYPDLAERHGTLLLDDLLAPLTSIADRREALRRYMQPDGVHPNAQGVARIVEALGPAVLELIARMEAAGQSPEAQKPGENATAAPR</sequence>
<gene>
    <name evidence="3" type="ORF">PMES_01796</name>
</gene>
<keyword evidence="3" id="KW-0378">Hydrolase</keyword>
<evidence type="ECO:0000313" key="4">
    <source>
        <dbReference type="Proteomes" id="UP000698242"/>
    </source>
</evidence>
<protein>
    <submittedName>
        <fullName evidence="3">4-hydroxybenzoyl-CoA thioesterase</fullName>
        <ecNumber evidence="3">3.1.2.23</ecNumber>
    </submittedName>
</protein>
<dbReference type="InterPro" id="IPR036514">
    <property type="entry name" value="SGNH_hydro_sf"/>
</dbReference>
<evidence type="ECO:0000256" key="1">
    <source>
        <dbReference type="SAM" id="SignalP"/>
    </source>
</evidence>
<name>A0A921NQP4_9RHOB</name>
<feature type="domain" description="SGNH hydrolase-type esterase" evidence="2">
    <location>
        <begin position="30"/>
        <end position="197"/>
    </location>
</feature>
<dbReference type="SUPFAM" id="SSF52266">
    <property type="entry name" value="SGNH hydrolase"/>
    <property type="match status" value="1"/>
</dbReference>
<comment type="caution">
    <text evidence="3">The sequence shown here is derived from an EMBL/GenBank/DDBJ whole genome shotgun (WGS) entry which is preliminary data.</text>
</comment>
<dbReference type="Pfam" id="PF13472">
    <property type="entry name" value="Lipase_GDSL_2"/>
    <property type="match status" value="1"/>
</dbReference>
<dbReference type="EC" id="3.1.2.23" evidence="3"/>
<dbReference type="PANTHER" id="PTHR30383:SF24">
    <property type="entry name" value="THIOESTERASE 1_PROTEASE 1_LYSOPHOSPHOLIPASE L1"/>
    <property type="match status" value="1"/>
</dbReference>
<reference evidence="3" key="1">
    <citation type="submission" date="2013-03" db="EMBL/GenBank/DDBJ databases">
        <title>Genome Sequence of the Profundibacterium mesophilum strain KAUST100406-0324T from Red Sea, a novel genus in the family Rhodobacteraceae.</title>
        <authorList>
            <person name="Essack M."/>
            <person name="Alam I."/>
            <person name="Lafi F."/>
            <person name="Alawi W."/>
            <person name="Kamanu F."/>
            <person name="Al-Suwailem A."/>
            <person name="Lee O.O."/>
            <person name="Xu Y."/>
            <person name="Bajic V."/>
            <person name="Qian P.-Y."/>
            <person name="Archer J."/>
        </authorList>
    </citation>
    <scope>NUCLEOTIDE SEQUENCE</scope>
    <source>
        <strain evidence="3">KAUST100406-0324</strain>
    </source>
</reference>
<dbReference type="Proteomes" id="UP000698242">
    <property type="component" value="Unassembled WGS sequence"/>
</dbReference>
<dbReference type="InterPro" id="IPR013830">
    <property type="entry name" value="SGNH_hydro"/>
</dbReference>
<evidence type="ECO:0000313" key="3">
    <source>
        <dbReference type="EMBL" id="KAF0675710.1"/>
    </source>
</evidence>
<dbReference type="CDD" id="cd01822">
    <property type="entry name" value="Lysophospholipase_L1_like"/>
    <property type="match status" value="1"/>
</dbReference>
<keyword evidence="1" id="KW-0732">Signal</keyword>
<accession>A0A921NQP4</accession>
<dbReference type="AlphaFoldDB" id="A0A921NQP4"/>
<evidence type="ECO:0000259" key="2">
    <source>
        <dbReference type="Pfam" id="PF13472"/>
    </source>
</evidence>
<proteinExistence type="predicted"/>
<organism evidence="3 4">
    <name type="scientific">Profundibacterium mesophilum KAUST100406-0324</name>
    <dbReference type="NCBI Taxonomy" id="1037889"/>
    <lineage>
        <taxon>Bacteria</taxon>
        <taxon>Pseudomonadati</taxon>
        <taxon>Pseudomonadota</taxon>
        <taxon>Alphaproteobacteria</taxon>
        <taxon>Rhodobacterales</taxon>
        <taxon>Roseobacteraceae</taxon>
        <taxon>Profundibacterium</taxon>
    </lineage>
</organism>
<feature type="chain" id="PRO_5036895751" evidence="1">
    <location>
        <begin position="22"/>
        <end position="235"/>
    </location>
</feature>
<feature type="signal peptide" evidence="1">
    <location>
        <begin position="1"/>
        <end position="21"/>
    </location>
</feature>
<dbReference type="InterPro" id="IPR051532">
    <property type="entry name" value="Ester_Hydrolysis_Enzymes"/>
</dbReference>
<dbReference type="EMBL" id="APKE01000022">
    <property type="protein sequence ID" value="KAF0675710.1"/>
    <property type="molecule type" value="Genomic_DNA"/>
</dbReference>
<dbReference type="GO" id="GO:0004622">
    <property type="term" value="F:phosphatidylcholine lysophospholipase activity"/>
    <property type="evidence" value="ECO:0007669"/>
    <property type="project" value="TreeGrafter"/>
</dbReference>
<dbReference type="Gene3D" id="3.40.50.1110">
    <property type="entry name" value="SGNH hydrolase"/>
    <property type="match status" value="1"/>
</dbReference>
<keyword evidence="4" id="KW-1185">Reference proteome</keyword>